<dbReference type="Gene3D" id="2.180.10.10">
    <property type="entry name" value="RHS repeat-associated core"/>
    <property type="match status" value="1"/>
</dbReference>
<dbReference type="NCBIfam" id="TIGR03696">
    <property type="entry name" value="Rhs_assc_core"/>
    <property type="match status" value="1"/>
</dbReference>
<reference evidence="2 3" key="1">
    <citation type="submission" date="2018-01" db="EMBL/GenBank/DDBJ databases">
        <title>Complete genome sequence of Flavivirga eckloniae ECD14 isolated from seaweed Ecklonia cava.</title>
        <authorList>
            <person name="Lee J.H."/>
            <person name="Baik K.S."/>
            <person name="Seong C.N."/>
        </authorList>
    </citation>
    <scope>NUCLEOTIDE SEQUENCE [LARGE SCALE GENOMIC DNA]</scope>
    <source>
        <strain evidence="2 3">ECD14</strain>
    </source>
</reference>
<dbReference type="PANTHER" id="PTHR32305:SF15">
    <property type="entry name" value="PROTEIN RHSA-RELATED"/>
    <property type="match status" value="1"/>
</dbReference>
<dbReference type="Proteomes" id="UP000235826">
    <property type="component" value="Chromosome"/>
</dbReference>
<sequence>MLLLISQTALSQARETIIEKGDYTISAASGKVELKATQSIILKPNVWIKNGSTFTAEIVEHTTTTDSYTGVSLGSNQNYVFTRNFQAPMTSFKATTAREGDVVEQVTYFDGIGRPIQNIGIKSAPDKKDIITHIEYDAFGRQDKDWLSYHEITGSVGAYRGNRATATKQYYKDNYSNDFTEVTLPDINAYSQKNLEASPLNRVLKQAAPGKDWKLGGGKEIEFGYNTNTGTEVKQYGVSLIFANNIYAPTLTGGTTNYPAGSLFKTITKDENHDGTSSKAHTTEEFKNKQGQVVLKRTYVTSMVNGVSQTNIPHDTHYVYDDFGNLTYVIPPKVDTSDGISLTELSELCYQYKYDLRNRLVEKKIPGKGKEYIIYDKLDRPIMTQDANQRTNEEWLFTYYDAFGRVAYKGKCSLPDATNIDVQAYADQNSSVSVSKRETGILYNGTTLYYNMVPIYNQTRGSQILTINYYDNYTFDKVSGNPETSYDITPITNAKGLTTGSKVRVLGSNTWITTVTYYDNKSRPIYIYSFNDYLKTTDKAKNRINFAGQVTESTTTHVKTGQSTITAIDTFVYDHEGRLLRQKQTINDLGQETIVDNTYNNLGQLTIKGVGGKSSSTTRLQTVNYAYNVRGWLKQINDPAILGNDLFGVKIGYNEGANPLYNGNISSTQWRTANTDPSLKTYNYQYDALNRITNATDNSGHYNLINVLYDKNGNITNFTRTGHVVDNPVASNNTHFGTMDQLSYTYQTNSNKLLKVSDAAATDKYGFKDDAVDKASDISDDYTYDVNGNLLTDTNKGIISIEYNHLNLPTKVDFGFGRSIDYTYDATGIKILKRVNLPTAGGGTVTLYAGNYIYESQRNNTILKFFNHSEGYLEPKNQFDLSQGFDYVYQYKDHLGNIRLSYKDSNDNGSVASSEILEENNYYPFGLKHKGYNNVVNGVEYKYKTYQGQEWHDELGLNLHEWKYRFSDPAIGRFISIDPLAEDYRYNGVYNFAENRVIDGNELEGLEWQPVNADGNNIAPNSDQIANYNWAGYDYSMARGVINTKGFVTEGITGFSMTAKEGTVASGAIQGNNSAGTEGATFFSVDNNKSPVKEFSALSSKSLSFTGSMETFPSNANKEWASGDVTLTSSYANGKTLTDKSWTAISGPWGNGSLENGDYTTNNLRDNRTGSYANHGVGFTFDVNPTFTTSRDLLRFHPDGGTAGTLGCIGLTCGATGLRDFRTRVNNYLSNNTSINVNVNITNNPNNDGN</sequence>
<organism evidence="2 3">
    <name type="scientific">Flavivirga eckloniae</name>
    <dbReference type="NCBI Taxonomy" id="1803846"/>
    <lineage>
        <taxon>Bacteria</taxon>
        <taxon>Pseudomonadati</taxon>
        <taxon>Bacteroidota</taxon>
        <taxon>Flavobacteriia</taxon>
        <taxon>Flavobacteriales</taxon>
        <taxon>Flavobacteriaceae</taxon>
        <taxon>Flavivirga</taxon>
    </lineage>
</organism>
<evidence type="ECO:0000313" key="3">
    <source>
        <dbReference type="Proteomes" id="UP000235826"/>
    </source>
</evidence>
<dbReference type="InterPro" id="IPR050708">
    <property type="entry name" value="T6SS_VgrG/RHS"/>
</dbReference>
<name>A0A2K9PPM3_9FLAO</name>
<dbReference type="PANTHER" id="PTHR32305">
    <property type="match status" value="1"/>
</dbReference>
<dbReference type="InterPro" id="IPR045619">
    <property type="entry name" value="DUF6443"/>
</dbReference>
<evidence type="ECO:0000313" key="2">
    <source>
        <dbReference type="EMBL" id="AUP78994.1"/>
    </source>
</evidence>
<protein>
    <submittedName>
        <fullName evidence="2">Type IV secretion protein Rhs</fullName>
    </submittedName>
</protein>
<accession>A0A2K9PPM3</accession>
<dbReference type="AlphaFoldDB" id="A0A2K9PPM3"/>
<dbReference type="EMBL" id="CP025791">
    <property type="protein sequence ID" value="AUP78994.1"/>
    <property type="molecule type" value="Genomic_DNA"/>
</dbReference>
<feature type="domain" description="DUF6443" evidence="1">
    <location>
        <begin position="82"/>
        <end position="227"/>
    </location>
</feature>
<proteinExistence type="predicted"/>
<dbReference type="KEGG" id="fek:C1H87_09895"/>
<evidence type="ECO:0000259" key="1">
    <source>
        <dbReference type="Pfam" id="PF20041"/>
    </source>
</evidence>
<dbReference type="Pfam" id="PF20041">
    <property type="entry name" value="DUF6443"/>
    <property type="match status" value="1"/>
</dbReference>
<gene>
    <name evidence="2" type="ORF">C1H87_09895</name>
</gene>
<dbReference type="InterPro" id="IPR022385">
    <property type="entry name" value="Rhs_assc_core"/>
</dbReference>
<keyword evidence="3" id="KW-1185">Reference proteome</keyword>